<evidence type="ECO:0000256" key="3">
    <source>
        <dbReference type="ARBA" id="ARBA00022692"/>
    </source>
</evidence>
<evidence type="ECO:0000256" key="6">
    <source>
        <dbReference type="ARBA" id="ARBA00023136"/>
    </source>
</evidence>
<dbReference type="GO" id="GO:0005886">
    <property type="term" value="C:plasma membrane"/>
    <property type="evidence" value="ECO:0007669"/>
    <property type="project" value="UniProtKB-SubCell"/>
</dbReference>
<keyword evidence="5 7" id="KW-1133">Transmembrane helix</keyword>
<dbReference type="GeneID" id="78372767"/>
<evidence type="ECO:0000256" key="7">
    <source>
        <dbReference type="SAM" id="Phobius"/>
    </source>
</evidence>
<dbReference type="InterPro" id="IPR036938">
    <property type="entry name" value="PAP2/HPO_sf"/>
</dbReference>
<dbReference type="eggNOG" id="COG0671">
    <property type="taxonomic scope" value="Bacteria"/>
</dbReference>
<keyword evidence="4 9" id="KW-0378">Hydrolase</keyword>
<comment type="subcellular location">
    <subcellularLocation>
        <location evidence="1">Cell membrane</location>
        <topology evidence="1">Multi-pass membrane protein</topology>
    </subcellularLocation>
</comment>
<proteinExistence type="predicted"/>
<dbReference type="Proteomes" id="UP000032336">
    <property type="component" value="Unassembled WGS sequence"/>
</dbReference>
<dbReference type="Gene3D" id="1.20.144.10">
    <property type="entry name" value="Phosphatidic acid phosphatase type 2/haloperoxidase"/>
    <property type="match status" value="1"/>
</dbReference>
<organism evidence="9 10">
    <name type="scientific">Ferrimicrobium acidiphilum DSM 19497</name>
    <dbReference type="NCBI Taxonomy" id="1121877"/>
    <lineage>
        <taxon>Bacteria</taxon>
        <taxon>Bacillati</taxon>
        <taxon>Actinomycetota</taxon>
        <taxon>Acidimicrobiia</taxon>
        <taxon>Acidimicrobiales</taxon>
        <taxon>Acidimicrobiaceae</taxon>
        <taxon>Ferrimicrobium</taxon>
    </lineage>
</organism>
<accession>A0A0D8FUM3</accession>
<reference evidence="9 10" key="1">
    <citation type="submission" date="2015-01" db="EMBL/GenBank/DDBJ databases">
        <title>Draft genome of the acidophilic iron oxidizer Ferrimicrobium acidiphilum strain T23.</title>
        <authorList>
            <person name="Poehlein A."/>
            <person name="Eisen S."/>
            <person name="Schloemann M."/>
            <person name="Johnson B.D."/>
            <person name="Daniel R."/>
            <person name="Muehling M."/>
        </authorList>
    </citation>
    <scope>NUCLEOTIDE SEQUENCE [LARGE SCALE GENOMIC DNA]</scope>
    <source>
        <strain evidence="9 10">T23</strain>
    </source>
</reference>
<dbReference type="RefSeq" id="WP_052566008.1">
    <property type="nucleotide sequence ID" value="NZ_JQKF01000014.1"/>
</dbReference>
<feature type="transmembrane region" description="Helical" evidence="7">
    <location>
        <begin position="31"/>
        <end position="50"/>
    </location>
</feature>
<dbReference type="EMBL" id="JXUW01000013">
    <property type="protein sequence ID" value="KJE76659.1"/>
    <property type="molecule type" value="Genomic_DNA"/>
</dbReference>
<feature type="transmembrane region" description="Helical" evidence="7">
    <location>
        <begin position="160"/>
        <end position="182"/>
    </location>
</feature>
<evidence type="ECO:0000256" key="1">
    <source>
        <dbReference type="ARBA" id="ARBA00004651"/>
    </source>
</evidence>
<evidence type="ECO:0000256" key="4">
    <source>
        <dbReference type="ARBA" id="ARBA00022801"/>
    </source>
</evidence>
<evidence type="ECO:0000313" key="9">
    <source>
        <dbReference type="EMBL" id="KJE76659.1"/>
    </source>
</evidence>
<dbReference type="SUPFAM" id="SSF48317">
    <property type="entry name" value="Acid phosphatase/Vanadium-dependent haloperoxidase"/>
    <property type="match status" value="1"/>
</dbReference>
<dbReference type="Pfam" id="PF01569">
    <property type="entry name" value="PAP2"/>
    <property type="match status" value="1"/>
</dbReference>
<feature type="domain" description="Phosphatidic acid phosphatase type 2/haloperoxidase" evidence="8">
    <location>
        <begin position="69"/>
        <end position="175"/>
    </location>
</feature>
<evidence type="ECO:0000259" key="8">
    <source>
        <dbReference type="SMART" id="SM00014"/>
    </source>
</evidence>
<keyword evidence="3 7" id="KW-0812">Transmembrane</keyword>
<dbReference type="InterPro" id="IPR000326">
    <property type="entry name" value="PAP2/HPO"/>
</dbReference>
<dbReference type="EC" id="3.6.1.27" evidence="9"/>
<evidence type="ECO:0000256" key="2">
    <source>
        <dbReference type="ARBA" id="ARBA00022475"/>
    </source>
</evidence>
<dbReference type="SMART" id="SM00014">
    <property type="entry name" value="acidPPc"/>
    <property type="match status" value="1"/>
</dbReference>
<gene>
    <name evidence="9" type="primary">bcrC</name>
    <name evidence="9" type="ORF">FEAC_15880</name>
</gene>
<dbReference type="GO" id="GO:0050380">
    <property type="term" value="F:undecaprenyl-diphosphatase activity"/>
    <property type="evidence" value="ECO:0007669"/>
    <property type="project" value="UniProtKB-EC"/>
</dbReference>
<evidence type="ECO:0000256" key="5">
    <source>
        <dbReference type="ARBA" id="ARBA00022989"/>
    </source>
</evidence>
<keyword evidence="6 7" id="KW-0472">Membrane</keyword>
<evidence type="ECO:0000313" key="10">
    <source>
        <dbReference type="Proteomes" id="UP000032336"/>
    </source>
</evidence>
<keyword evidence="2" id="KW-1003">Cell membrane</keyword>
<comment type="caution">
    <text evidence="9">The sequence shown here is derived from an EMBL/GenBank/DDBJ whole genome shotgun (WGS) entry which is preliminary data.</text>
</comment>
<dbReference type="PANTHER" id="PTHR14969">
    <property type="entry name" value="SPHINGOSINE-1-PHOSPHATE PHOSPHOHYDROLASE"/>
    <property type="match status" value="1"/>
</dbReference>
<feature type="transmembrane region" description="Helical" evidence="7">
    <location>
        <begin position="135"/>
        <end position="154"/>
    </location>
</feature>
<keyword evidence="10" id="KW-1185">Reference proteome</keyword>
<dbReference type="AlphaFoldDB" id="A0A0D8FUM3"/>
<dbReference type="STRING" id="1121877.FEAC_15880"/>
<dbReference type="PANTHER" id="PTHR14969:SF62">
    <property type="entry name" value="DECAPRENYLPHOSPHORYL-5-PHOSPHORIBOSE PHOSPHATASE RV3807C-RELATED"/>
    <property type="match status" value="1"/>
</dbReference>
<sequence length="213" mass="23325">MPEIVKLNRQYYRDVNHFAVSTPWAHGFMAFYSHLSGIGVLAILLLIAWWRARSRPKPDRQVARVLWAAGGTAIAEGISHYILKPLIAERRPYLTLAHVEVLLTRTHGFSFPSGHATIAGATIVGLWLSRDRLMTILAAIAGVFLAFGRVYVGMHYPGDVVAGLIFGGLFVLILSPAVVGPLTRFTRAIQRSSSIGWLVESRRGTGAHASSRA</sequence>
<protein>
    <submittedName>
        <fullName evidence="9">Undecaprenyl-diphosphatase BcrC</fullName>
        <ecNumber evidence="9">3.6.1.27</ecNumber>
    </submittedName>
</protein>
<name>A0A0D8FUM3_9ACTN</name>